<dbReference type="Pfam" id="PF17921">
    <property type="entry name" value="Integrase_H2C2"/>
    <property type="match status" value="1"/>
</dbReference>
<evidence type="ECO:0000256" key="7">
    <source>
        <dbReference type="ARBA" id="ARBA00022759"/>
    </source>
</evidence>
<proteinExistence type="predicted"/>
<evidence type="ECO:0000256" key="9">
    <source>
        <dbReference type="ARBA" id="ARBA00022842"/>
    </source>
</evidence>
<keyword evidence="13" id="KW-0238">DNA-binding</keyword>
<keyword evidence="3" id="KW-0548">Nucleotidyltransferase</keyword>
<evidence type="ECO:0000256" key="4">
    <source>
        <dbReference type="ARBA" id="ARBA00022722"/>
    </source>
</evidence>
<keyword evidence="1" id="KW-0645">Protease</keyword>
<dbReference type="GO" id="GO:0003964">
    <property type="term" value="F:RNA-directed DNA polymerase activity"/>
    <property type="evidence" value="ECO:0007669"/>
    <property type="project" value="UniProtKB-KW"/>
</dbReference>
<keyword evidence="12" id="KW-0239">DNA-directed DNA polymerase</keyword>
<evidence type="ECO:0000256" key="12">
    <source>
        <dbReference type="ARBA" id="ARBA00022932"/>
    </source>
</evidence>
<evidence type="ECO:0000256" key="11">
    <source>
        <dbReference type="ARBA" id="ARBA00022918"/>
    </source>
</evidence>
<protein>
    <recommendedName>
        <fullName evidence="16">Integrase catalytic domain-containing protein</fullName>
    </recommendedName>
</protein>
<dbReference type="SUPFAM" id="SSF56672">
    <property type="entry name" value="DNA/RNA polymerases"/>
    <property type="match status" value="1"/>
</dbReference>
<dbReference type="GO" id="GO:0003677">
    <property type="term" value="F:DNA binding"/>
    <property type="evidence" value="ECO:0007669"/>
    <property type="project" value="UniProtKB-KW"/>
</dbReference>
<organism evidence="17 18">
    <name type="scientific">Microthlaspi erraticum</name>
    <dbReference type="NCBI Taxonomy" id="1685480"/>
    <lineage>
        <taxon>Eukaryota</taxon>
        <taxon>Viridiplantae</taxon>
        <taxon>Streptophyta</taxon>
        <taxon>Embryophyta</taxon>
        <taxon>Tracheophyta</taxon>
        <taxon>Spermatophyta</taxon>
        <taxon>Magnoliopsida</taxon>
        <taxon>eudicotyledons</taxon>
        <taxon>Gunneridae</taxon>
        <taxon>Pentapetalae</taxon>
        <taxon>rosids</taxon>
        <taxon>malvids</taxon>
        <taxon>Brassicales</taxon>
        <taxon>Brassicaceae</taxon>
        <taxon>Coluteocarpeae</taxon>
        <taxon>Microthlaspi</taxon>
    </lineage>
</organism>
<keyword evidence="4" id="KW-0540">Nuclease</keyword>
<dbReference type="PROSITE" id="PS50994">
    <property type="entry name" value="INTEGRASE"/>
    <property type="match status" value="1"/>
</dbReference>
<dbReference type="InterPro" id="IPR056924">
    <property type="entry name" value="SH3_Tf2-1"/>
</dbReference>
<keyword evidence="18" id="KW-1185">Reference proteome</keyword>
<dbReference type="Gene3D" id="1.10.340.70">
    <property type="match status" value="1"/>
</dbReference>
<dbReference type="SUPFAM" id="SSF53098">
    <property type="entry name" value="Ribonuclease H-like"/>
    <property type="match status" value="1"/>
</dbReference>
<keyword evidence="5" id="KW-0479">Metal-binding</keyword>
<dbReference type="Proteomes" id="UP000467841">
    <property type="component" value="Unassembled WGS sequence"/>
</dbReference>
<feature type="coiled-coil region" evidence="15">
    <location>
        <begin position="407"/>
        <end position="434"/>
    </location>
</feature>
<dbReference type="CDD" id="cd09274">
    <property type="entry name" value="RNase_HI_RT_Ty3"/>
    <property type="match status" value="1"/>
</dbReference>
<dbReference type="PANTHER" id="PTHR37984">
    <property type="entry name" value="PROTEIN CBG26694"/>
    <property type="match status" value="1"/>
</dbReference>
<keyword evidence="2" id="KW-0808">Transferase</keyword>
<dbReference type="GO" id="GO:0015074">
    <property type="term" value="P:DNA integration"/>
    <property type="evidence" value="ECO:0007669"/>
    <property type="project" value="UniProtKB-KW"/>
</dbReference>
<dbReference type="InterPro" id="IPR012337">
    <property type="entry name" value="RNaseH-like_sf"/>
</dbReference>
<evidence type="ECO:0000256" key="1">
    <source>
        <dbReference type="ARBA" id="ARBA00022670"/>
    </source>
</evidence>
<sequence>MQEEKVIAYASRQLRKHEENYPTHDLEMAAVVFALKIWRSYLYGESVQVLTDHQSLKYLFTQADLNLRQRRWMEFIADYDVKIQYHPGKANVVADALSRRRAEVSVEKDLETLGRELKLKIATRIREGEGDNEEYHLAEDGTVLLQGRITVPEGGELREEILRMAHHSILSIHPGSTKMYKDIRRYYHWPGIKKAVARYVSQCQSCQQIKAEHQVPGGLLQSLPIPEWKWDSIAMDFITGLPIARARQNNTIWVIVDRLTKVTRLLPVRDTDKVEILADLYIKQIVRLHGVPTDIVSDRDPRFTAIFWRALQGALGTELHMSTAFHPETDGQTERTIRTLEDMLRLCILDWAGMWEEYLPFIEFSYNISYHSSIGMSPYEALYGRPCRTPLCWTEVGERRMFGPPMVEETMEKLQTIRANMKKAQDRQKKYADQNRREIVFTIGDWVYLKVSTQKGRDRFGKIGKLAVRFIGPYQVIGRVGEVAYRLDLPADMNLHPVFHVSMLRKHIRDPSAIELERVERLQPNLTYPEGPIRLGDRRVRKLKNREIPQIQVFWGRQNRQVITWEDEENFRKNYPEFYAAHSFMEQGEAL</sequence>
<accession>A0A6D2JPV2</accession>
<keyword evidence="8" id="KW-0378">Hydrolase</keyword>
<dbReference type="GO" id="GO:0004190">
    <property type="term" value="F:aspartic-type endopeptidase activity"/>
    <property type="evidence" value="ECO:0007669"/>
    <property type="project" value="UniProtKB-KW"/>
</dbReference>
<reference evidence="17" key="1">
    <citation type="submission" date="2020-01" db="EMBL/GenBank/DDBJ databases">
        <authorList>
            <person name="Mishra B."/>
        </authorList>
    </citation>
    <scope>NUCLEOTIDE SEQUENCE [LARGE SCALE GENOMIC DNA]</scope>
</reference>
<dbReference type="InterPro" id="IPR041373">
    <property type="entry name" value="RT_RNaseH"/>
</dbReference>
<evidence type="ECO:0000256" key="10">
    <source>
        <dbReference type="ARBA" id="ARBA00022908"/>
    </source>
</evidence>
<dbReference type="GO" id="GO:0003887">
    <property type="term" value="F:DNA-directed DNA polymerase activity"/>
    <property type="evidence" value="ECO:0007669"/>
    <property type="project" value="UniProtKB-KW"/>
</dbReference>
<dbReference type="PANTHER" id="PTHR37984:SF5">
    <property type="entry name" value="PROTEIN NYNRIN-LIKE"/>
    <property type="match status" value="1"/>
</dbReference>
<dbReference type="GO" id="GO:0006310">
    <property type="term" value="P:DNA recombination"/>
    <property type="evidence" value="ECO:0007669"/>
    <property type="project" value="UniProtKB-KW"/>
</dbReference>
<dbReference type="AlphaFoldDB" id="A0A6D2JPV2"/>
<comment type="caution">
    <text evidence="17">The sequence shown here is derived from an EMBL/GenBank/DDBJ whole genome shotgun (WGS) entry which is preliminary data.</text>
</comment>
<evidence type="ECO:0000256" key="3">
    <source>
        <dbReference type="ARBA" id="ARBA00022695"/>
    </source>
</evidence>
<evidence type="ECO:0000313" key="18">
    <source>
        <dbReference type="Proteomes" id="UP000467841"/>
    </source>
</evidence>
<evidence type="ECO:0000256" key="6">
    <source>
        <dbReference type="ARBA" id="ARBA00022750"/>
    </source>
</evidence>
<dbReference type="GO" id="GO:0004519">
    <property type="term" value="F:endonuclease activity"/>
    <property type="evidence" value="ECO:0007669"/>
    <property type="project" value="UniProtKB-KW"/>
</dbReference>
<evidence type="ECO:0000256" key="2">
    <source>
        <dbReference type="ARBA" id="ARBA00022679"/>
    </source>
</evidence>
<dbReference type="InterPro" id="IPR036397">
    <property type="entry name" value="RNaseH_sf"/>
</dbReference>
<evidence type="ECO:0000256" key="13">
    <source>
        <dbReference type="ARBA" id="ARBA00023125"/>
    </source>
</evidence>
<dbReference type="Gene3D" id="3.30.420.10">
    <property type="entry name" value="Ribonuclease H-like superfamily/Ribonuclease H"/>
    <property type="match status" value="1"/>
</dbReference>
<keyword evidence="9" id="KW-0460">Magnesium</keyword>
<name>A0A6D2JPV2_9BRAS</name>
<dbReference type="InterPro" id="IPR041588">
    <property type="entry name" value="Integrase_H2C2"/>
</dbReference>
<dbReference type="EMBL" id="CACVBM020001336">
    <property type="protein sequence ID" value="CAA7046020.1"/>
    <property type="molecule type" value="Genomic_DNA"/>
</dbReference>
<dbReference type="Pfam" id="PF24626">
    <property type="entry name" value="SH3_Tf2-1"/>
    <property type="match status" value="1"/>
</dbReference>
<feature type="domain" description="Integrase catalytic" evidence="16">
    <location>
        <begin position="220"/>
        <end position="386"/>
    </location>
</feature>
<dbReference type="GO" id="GO:0006508">
    <property type="term" value="P:proteolysis"/>
    <property type="evidence" value="ECO:0007669"/>
    <property type="project" value="UniProtKB-KW"/>
</dbReference>
<gene>
    <name evidence="17" type="ORF">MERR_LOCUS33255</name>
</gene>
<keyword evidence="11" id="KW-0695">RNA-directed DNA polymerase</keyword>
<dbReference type="GO" id="GO:0046872">
    <property type="term" value="F:metal ion binding"/>
    <property type="evidence" value="ECO:0007669"/>
    <property type="project" value="UniProtKB-KW"/>
</dbReference>
<evidence type="ECO:0000256" key="8">
    <source>
        <dbReference type="ARBA" id="ARBA00022801"/>
    </source>
</evidence>
<evidence type="ECO:0000256" key="15">
    <source>
        <dbReference type="SAM" id="Coils"/>
    </source>
</evidence>
<evidence type="ECO:0000256" key="14">
    <source>
        <dbReference type="ARBA" id="ARBA00023172"/>
    </source>
</evidence>
<keyword evidence="6" id="KW-0064">Aspartyl protease</keyword>
<dbReference type="InterPro" id="IPR043502">
    <property type="entry name" value="DNA/RNA_pol_sf"/>
</dbReference>
<dbReference type="InterPro" id="IPR050951">
    <property type="entry name" value="Retrovirus_Pol_polyprotein"/>
</dbReference>
<evidence type="ECO:0000313" key="17">
    <source>
        <dbReference type="EMBL" id="CAA7046020.1"/>
    </source>
</evidence>
<keyword evidence="10" id="KW-0229">DNA integration</keyword>
<keyword evidence="15" id="KW-0175">Coiled coil</keyword>
<evidence type="ECO:0000256" key="5">
    <source>
        <dbReference type="ARBA" id="ARBA00022723"/>
    </source>
</evidence>
<keyword evidence="14" id="KW-0233">DNA recombination</keyword>
<dbReference type="OrthoDB" id="1738613at2759"/>
<dbReference type="Pfam" id="PF17917">
    <property type="entry name" value="RT_RNaseH"/>
    <property type="match status" value="1"/>
</dbReference>
<dbReference type="InterPro" id="IPR001584">
    <property type="entry name" value="Integrase_cat-core"/>
</dbReference>
<evidence type="ECO:0000259" key="16">
    <source>
        <dbReference type="PROSITE" id="PS50994"/>
    </source>
</evidence>
<keyword evidence="7" id="KW-0255">Endonuclease</keyword>